<evidence type="ECO:0000313" key="2">
    <source>
        <dbReference type="Proteomes" id="UP000628017"/>
    </source>
</evidence>
<protein>
    <submittedName>
        <fullName evidence="1">Uncharacterized protein</fullName>
    </submittedName>
</protein>
<gene>
    <name evidence="1" type="ORF">GCM10011498_00200</name>
</gene>
<evidence type="ECO:0000313" key="1">
    <source>
        <dbReference type="EMBL" id="GGA04858.1"/>
    </source>
</evidence>
<organism evidence="1 2">
    <name type="scientific">Neptunicoccus cionae</name>
    <dbReference type="NCBI Taxonomy" id="2035344"/>
    <lineage>
        <taxon>Bacteria</taxon>
        <taxon>Pseudomonadati</taxon>
        <taxon>Pseudomonadota</taxon>
        <taxon>Alphaproteobacteria</taxon>
        <taxon>Rhodobacterales</taxon>
        <taxon>Paracoccaceae</taxon>
        <taxon>Neptunicoccus</taxon>
    </lineage>
</organism>
<comment type="caution">
    <text evidence="1">The sequence shown here is derived from an EMBL/GenBank/DDBJ whole genome shotgun (WGS) entry which is preliminary data.</text>
</comment>
<reference evidence="1" key="2">
    <citation type="submission" date="2020-09" db="EMBL/GenBank/DDBJ databases">
        <authorList>
            <person name="Sun Q."/>
            <person name="Zhou Y."/>
        </authorList>
    </citation>
    <scope>NUCLEOTIDE SEQUENCE</scope>
    <source>
        <strain evidence="1">CGMCC 1.15880</strain>
    </source>
</reference>
<dbReference type="Proteomes" id="UP000628017">
    <property type="component" value="Unassembled WGS sequence"/>
</dbReference>
<reference evidence="1" key="1">
    <citation type="journal article" date="2014" name="Int. J. Syst. Evol. Microbiol.">
        <title>Complete genome sequence of Corynebacterium casei LMG S-19264T (=DSM 44701T), isolated from a smear-ripened cheese.</title>
        <authorList>
            <consortium name="US DOE Joint Genome Institute (JGI-PGF)"/>
            <person name="Walter F."/>
            <person name="Albersmeier A."/>
            <person name="Kalinowski J."/>
            <person name="Ruckert C."/>
        </authorList>
    </citation>
    <scope>NUCLEOTIDE SEQUENCE</scope>
    <source>
        <strain evidence="1">CGMCC 1.15880</strain>
    </source>
</reference>
<name>A0A916QRQ4_9RHOB</name>
<sequence length="87" mass="9749">MGTCKYNEEFNQDAVHQADSGNALRPPPKAVTRASYRLLRLLSKSALLAEFPAIEPLINSRVSLGTAKPTECDRRDPEKRCYQIMAK</sequence>
<dbReference type="EMBL" id="BMKA01000001">
    <property type="protein sequence ID" value="GGA04858.1"/>
    <property type="molecule type" value="Genomic_DNA"/>
</dbReference>
<accession>A0A916QRQ4</accession>
<dbReference type="AlphaFoldDB" id="A0A916QRQ4"/>
<keyword evidence="2" id="KW-1185">Reference proteome</keyword>
<proteinExistence type="predicted"/>